<dbReference type="EMBL" id="AP027732">
    <property type="protein sequence ID" value="BDZ51864.1"/>
    <property type="molecule type" value="Genomic_DNA"/>
</dbReference>
<dbReference type="PANTHER" id="PTHR32308">
    <property type="entry name" value="LYASE BETA SUBUNIT, PUTATIVE (AFU_ORTHOLOGUE AFUA_4G13030)-RELATED"/>
    <property type="match status" value="1"/>
</dbReference>
<proteinExistence type="predicted"/>
<protein>
    <recommendedName>
        <fullName evidence="6">HpcH/HpaI aldolase/citrate lyase domain-containing protein</fullName>
    </recommendedName>
</protein>
<dbReference type="Gene3D" id="3.20.20.60">
    <property type="entry name" value="Phosphoenolpyruvate-binding domains"/>
    <property type="match status" value="1"/>
</dbReference>
<feature type="transmembrane region" description="Helical" evidence="5">
    <location>
        <begin position="409"/>
        <end position="432"/>
    </location>
</feature>
<comment type="cofactor">
    <cofactor evidence="1">
        <name>Mg(2+)</name>
        <dbReference type="ChEBI" id="CHEBI:18420"/>
    </cofactor>
</comment>
<name>A0ABM8GU51_9MICO</name>
<evidence type="ECO:0000256" key="5">
    <source>
        <dbReference type="SAM" id="Phobius"/>
    </source>
</evidence>
<organism evidence="7 8">
    <name type="scientific">Frondihabitans sucicola</name>
    <dbReference type="NCBI Taxonomy" id="1268041"/>
    <lineage>
        <taxon>Bacteria</taxon>
        <taxon>Bacillati</taxon>
        <taxon>Actinomycetota</taxon>
        <taxon>Actinomycetes</taxon>
        <taxon>Micrococcales</taxon>
        <taxon>Microbacteriaceae</taxon>
        <taxon>Frondihabitans</taxon>
    </lineage>
</organism>
<accession>A0ABM8GU51</accession>
<evidence type="ECO:0000313" key="8">
    <source>
        <dbReference type="Proteomes" id="UP001321486"/>
    </source>
</evidence>
<evidence type="ECO:0000259" key="6">
    <source>
        <dbReference type="Pfam" id="PF03328"/>
    </source>
</evidence>
<keyword evidence="8" id="KW-1185">Reference proteome</keyword>
<evidence type="ECO:0000256" key="2">
    <source>
        <dbReference type="ARBA" id="ARBA00022723"/>
    </source>
</evidence>
<dbReference type="InterPro" id="IPR005000">
    <property type="entry name" value="Aldolase/citrate-lyase_domain"/>
</dbReference>
<dbReference type="Pfam" id="PF03328">
    <property type="entry name" value="HpcH_HpaI"/>
    <property type="match status" value="1"/>
</dbReference>
<keyword evidence="5" id="KW-1133">Transmembrane helix</keyword>
<keyword evidence="3" id="KW-0460">Magnesium</keyword>
<dbReference type="InterPro" id="IPR015813">
    <property type="entry name" value="Pyrv/PenolPyrv_kinase-like_dom"/>
</dbReference>
<feature type="domain" description="HpcH/HpaI aldolase/citrate lyase" evidence="6">
    <location>
        <begin position="21"/>
        <end position="221"/>
    </location>
</feature>
<dbReference type="InterPro" id="IPR040442">
    <property type="entry name" value="Pyrv_kinase-like_dom_sf"/>
</dbReference>
<evidence type="ECO:0000256" key="1">
    <source>
        <dbReference type="ARBA" id="ARBA00001946"/>
    </source>
</evidence>
<reference evidence="8" key="1">
    <citation type="journal article" date="2019" name="Int. J. Syst. Evol. Microbiol.">
        <title>The Global Catalogue of Microorganisms (GCM) 10K type strain sequencing project: providing services to taxonomists for standard genome sequencing and annotation.</title>
        <authorList>
            <consortium name="The Broad Institute Genomics Platform"/>
            <consortium name="The Broad Institute Genome Sequencing Center for Infectious Disease"/>
            <person name="Wu L."/>
            <person name="Ma J."/>
        </authorList>
    </citation>
    <scope>NUCLEOTIDE SEQUENCE [LARGE SCALE GENOMIC DNA]</scope>
    <source>
        <strain evidence="8">NBRC 108728</strain>
    </source>
</reference>
<keyword evidence="2" id="KW-0479">Metal-binding</keyword>
<evidence type="ECO:0000313" key="7">
    <source>
        <dbReference type="EMBL" id="BDZ51864.1"/>
    </source>
</evidence>
<evidence type="ECO:0000256" key="3">
    <source>
        <dbReference type="ARBA" id="ARBA00022842"/>
    </source>
</evidence>
<dbReference type="SUPFAM" id="SSF51621">
    <property type="entry name" value="Phosphoenolpyruvate/pyruvate domain"/>
    <property type="match status" value="1"/>
</dbReference>
<dbReference type="PANTHER" id="PTHR32308:SF10">
    <property type="entry name" value="CITRATE LYASE SUBUNIT BETA"/>
    <property type="match status" value="1"/>
</dbReference>
<dbReference type="Proteomes" id="UP001321486">
    <property type="component" value="Chromosome"/>
</dbReference>
<gene>
    <name evidence="7" type="ORF">GCM10025867_41050</name>
</gene>
<feature type="region of interest" description="Disordered" evidence="4">
    <location>
        <begin position="260"/>
        <end position="304"/>
    </location>
</feature>
<sequence length="436" mass="46791">MSNAPSIPATDRPRPDAEIARSWLLVPGTRPDSFDAAAGSRADQIVLDIEDAVDPARKPAARDDVVTWLSGGGQAWVRINDRSTDFWSDDVDALVGLPGLLGVMLAKTEAGEHVTETFDRLHGAKPVLALVESALGIETSPTIASARGAFRLAFGSGDYRRDTGTSSDDMAMAYPRSRLVVASRIGNLPGPIDGPTVGSSHGVLREQSSVAVALGLTGKLCLDIEQLPVINEVISPTPSDTAWARDFLADFESRGRIIRDGSDLPASVGRKRSSAWRGPSASPPTESPRLGRRATGHQAPLPKSKGILRRHPVQPRAAVAQRRIPVDFGQGAAAASPSWHAESMPHRPRRSVVRMTLPEAERIVALDHDGKLDRDDADVSKVVFEAHTVVQRAAMWGGEPGHPTRRRTFWIILACGVFVAVWIAGLLIPLLLGVDR</sequence>
<keyword evidence="5" id="KW-0472">Membrane</keyword>
<evidence type="ECO:0000256" key="4">
    <source>
        <dbReference type="SAM" id="MobiDB-lite"/>
    </source>
</evidence>
<keyword evidence="5" id="KW-0812">Transmembrane</keyword>